<dbReference type="EMBL" id="VFPD01000003">
    <property type="protein sequence ID" value="TQM18125.1"/>
    <property type="molecule type" value="Genomic_DNA"/>
</dbReference>
<reference evidence="2 3" key="1">
    <citation type="submission" date="2019-06" db="EMBL/GenBank/DDBJ databases">
        <title>Sorghum-associated microbial communities from plants grown in Nebraska, USA.</title>
        <authorList>
            <person name="Schachtman D."/>
        </authorList>
    </citation>
    <scope>NUCLEOTIDE SEQUENCE [LARGE SCALE GENOMIC DNA]</scope>
    <source>
        <strain evidence="2 3">110</strain>
    </source>
</reference>
<comment type="caution">
    <text evidence="2">The sequence shown here is derived from an EMBL/GenBank/DDBJ whole genome shotgun (WGS) entry which is preliminary data.</text>
</comment>
<dbReference type="RefSeq" id="WP_047428431.1">
    <property type="nucleotide sequence ID" value="NZ_VFPD01000003.1"/>
</dbReference>
<sequence length="237" mass="25857">MKRKLLSVALFAMSIFAYAQIGVQTSTPQRTLHVNGSLQVVKELNVGGSENVQGTAGKDGEFLSSNGPGTAPTWRTIESQNFFKVVFVGNKGNISPATGSYTGTHVTGTFENLAQNFIYNMVNKIDNNFISYDANTGIFTVNRTGFYNIATYFTYDLNLNGTNETAGTATSQLQKEADTQNLVSAVSTGHGERTTYVYHQLTGIQPFAAGETFRLRCGYTQDFRLSKGNISISYLTQ</sequence>
<keyword evidence="1" id="KW-0732">Signal</keyword>
<proteinExistence type="predicted"/>
<evidence type="ECO:0000256" key="1">
    <source>
        <dbReference type="SAM" id="SignalP"/>
    </source>
</evidence>
<accession>A0A543E962</accession>
<organism evidence="2 3">
    <name type="scientific">Chryseobacterium aquifrigidense</name>
    <dbReference type="NCBI Taxonomy" id="558021"/>
    <lineage>
        <taxon>Bacteria</taxon>
        <taxon>Pseudomonadati</taxon>
        <taxon>Bacteroidota</taxon>
        <taxon>Flavobacteriia</taxon>
        <taxon>Flavobacteriales</taxon>
        <taxon>Weeksellaceae</taxon>
        <taxon>Chryseobacterium group</taxon>
        <taxon>Chryseobacterium</taxon>
    </lineage>
</organism>
<feature type="signal peptide" evidence="1">
    <location>
        <begin position="1"/>
        <end position="19"/>
    </location>
</feature>
<keyword evidence="3" id="KW-1185">Reference proteome</keyword>
<dbReference type="AlphaFoldDB" id="A0A543E962"/>
<name>A0A543E962_9FLAO</name>
<evidence type="ECO:0000313" key="3">
    <source>
        <dbReference type="Proteomes" id="UP000316437"/>
    </source>
</evidence>
<dbReference type="Proteomes" id="UP000316437">
    <property type="component" value="Unassembled WGS sequence"/>
</dbReference>
<evidence type="ECO:0008006" key="4">
    <source>
        <dbReference type="Google" id="ProtNLM"/>
    </source>
</evidence>
<evidence type="ECO:0000313" key="2">
    <source>
        <dbReference type="EMBL" id="TQM18125.1"/>
    </source>
</evidence>
<feature type="chain" id="PRO_5021733568" description="C1q domain-containing protein" evidence="1">
    <location>
        <begin position="20"/>
        <end position="237"/>
    </location>
</feature>
<gene>
    <name evidence="2" type="ORF">FB551_3887</name>
</gene>
<protein>
    <recommendedName>
        <fullName evidence="4">C1q domain-containing protein</fullName>
    </recommendedName>
</protein>